<dbReference type="GO" id="GO:0071949">
    <property type="term" value="F:FAD binding"/>
    <property type="evidence" value="ECO:0007669"/>
    <property type="project" value="InterPro"/>
</dbReference>
<dbReference type="InterPro" id="IPR036318">
    <property type="entry name" value="FAD-bd_PCMH-like_sf"/>
</dbReference>
<dbReference type="InterPro" id="IPR050432">
    <property type="entry name" value="FAD-linked_Oxidoreductases_BP"/>
</dbReference>
<evidence type="ECO:0000313" key="4">
    <source>
        <dbReference type="Proteomes" id="UP000472372"/>
    </source>
</evidence>
<evidence type="ECO:0000313" key="3">
    <source>
        <dbReference type="EMBL" id="CAE7194452.1"/>
    </source>
</evidence>
<dbReference type="Gene3D" id="3.30.465.10">
    <property type="match status" value="2"/>
</dbReference>
<dbReference type="InterPro" id="IPR006094">
    <property type="entry name" value="Oxid_FAD_bind_N"/>
</dbReference>
<dbReference type="GO" id="GO:0016491">
    <property type="term" value="F:oxidoreductase activity"/>
    <property type="evidence" value="ECO:0007669"/>
    <property type="project" value="UniProtKB-KW"/>
</dbReference>
<accession>A0A6S6WCH6</accession>
<protein>
    <submittedName>
        <fullName evidence="3">FAD-dependent isoamyl alcohol oxidase</fullName>
    </submittedName>
</protein>
<dbReference type="EMBL" id="HG992983">
    <property type="protein sequence ID" value="CAE7194452.1"/>
    <property type="molecule type" value="Genomic_DNA"/>
</dbReference>
<dbReference type="PANTHER" id="PTHR13878:SF91">
    <property type="entry name" value="FAD BINDING DOMAIN PROTEIN (AFU_ORTHOLOGUE AFUA_6G12070)-RELATED"/>
    <property type="match status" value="1"/>
</dbReference>
<dbReference type="InterPro" id="IPR016169">
    <property type="entry name" value="FAD-bd_PCMH_sub2"/>
</dbReference>
<dbReference type="Proteomes" id="UP000472372">
    <property type="component" value="Chromosome 7"/>
</dbReference>
<organism evidence="3 4">
    <name type="scientific">Pyrenophora teres f. teres</name>
    <dbReference type="NCBI Taxonomy" id="97479"/>
    <lineage>
        <taxon>Eukaryota</taxon>
        <taxon>Fungi</taxon>
        <taxon>Dikarya</taxon>
        <taxon>Ascomycota</taxon>
        <taxon>Pezizomycotina</taxon>
        <taxon>Dothideomycetes</taxon>
        <taxon>Pleosporomycetidae</taxon>
        <taxon>Pleosporales</taxon>
        <taxon>Pleosporineae</taxon>
        <taxon>Pleosporaceae</taxon>
        <taxon>Pyrenophora</taxon>
    </lineage>
</organism>
<dbReference type="AlphaFoldDB" id="A0A6S6WCH6"/>
<name>A0A6S6WCH6_9PLEO</name>
<dbReference type="PANTHER" id="PTHR13878">
    <property type="entry name" value="GULONOLACTONE OXIDASE"/>
    <property type="match status" value="1"/>
</dbReference>
<dbReference type="InterPro" id="IPR016166">
    <property type="entry name" value="FAD-bd_PCMH"/>
</dbReference>
<reference evidence="3" key="1">
    <citation type="submission" date="2021-02" db="EMBL/GenBank/DDBJ databases">
        <authorList>
            <person name="Syme A R."/>
            <person name="Syme A R."/>
            <person name="Moolhuijzen P."/>
        </authorList>
    </citation>
    <scope>NUCLEOTIDE SEQUENCE</scope>
    <source>
        <strain evidence="3">W1-1</strain>
    </source>
</reference>
<dbReference type="SUPFAM" id="SSF56176">
    <property type="entry name" value="FAD-binding/transporter-associated domain-like"/>
    <property type="match status" value="1"/>
</dbReference>
<keyword evidence="2" id="KW-0560">Oxidoreductase</keyword>
<proteinExistence type="inferred from homology"/>
<comment type="similarity">
    <text evidence="1">Belongs to the oxygen-dependent FAD-linked oxidoreductase family.</text>
</comment>
<dbReference type="Pfam" id="PF01565">
    <property type="entry name" value="FAD_binding_4"/>
    <property type="match status" value="1"/>
</dbReference>
<evidence type="ECO:0000256" key="2">
    <source>
        <dbReference type="ARBA" id="ARBA00023002"/>
    </source>
</evidence>
<dbReference type="Pfam" id="PF08031">
    <property type="entry name" value="BBE"/>
    <property type="match status" value="1"/>
</dbReference>
<dbReference type="InterPro" id="IPR012951">
    <property type="entry name" value="BBE"/>
</dbReference>
<dbReference type="PROSITE" id="PS51387">
    <property type="entry name" value="FAD_PCMH"/>
    <property type="match status" value="1"/>
</dbReference>
<gene>
    <name evidence="3" type="ORF">PTTW11_07953</name>
</gene>
<sequence>MACLTTLLLLAHGVYAAAVFGRQEKAASSSCKAIPGDSTWPSQQAWTELNQTIGGRLIETIPQAAVCHPGGYAGLSQNETACASLKQEWDYPKALKKTHSLSKASEIMNPFFQNTSCSPYYRTDQPCALGNLVSYAVAVASPADIVAAINFTQTHNIRLVIKNTGHDWLGKSTGTGALSLWTHNLQAKQILNYTSAHYTGPAIKVGAGVTGGDALTHASKYGYRIVSGDCPTVGYAGGYSSGGGHSILNSVHGLAADNILEWEVVTADGRHLIASPEQNSDLYWAMSGGGAGTFAVAISMTARVHPDGIIGAASLSFNATSAPSNASFVTALNAWWKFLPSLVDVGATPSWNVYPGHFRVPNTTAPGRTAADMDTLYSPYLSELKRLNIPYTYNSYSAPNYFQHYNDTDGPLPYGPYQVSEIFNSRLVPRNISEDASELTATMLSAITLDSAANWQFGCLGINVNSSSISNAVTPHWRSALAICLEFSLYNWTVPEEVMVKRRMDLAGVIHPAIEKVTVGGGAYLNEADPLVYPEGDSTKWQEAFYGSTYERLREVKRTWDPRGAFYSYTAVGSEDWVKDGVGRLCRV</sequence>
<evidence type="ECO:0000256" key="1">
    <source>
        <dbReference type="ARBA" id="ARBA00005466"/>
    </source>
</evidence>